<dbReference type="EMBL" id="JAGFPW010000005">
    <property type="protein sequence ID" value="MBO3794303.1"/>
    <property type="molecule type" value="Genomic_DNA"/>
</dbReference>
<dbReference type="InterPro" id="IPR002035">
    <property type="entry name" value="VWF_A"/>
</dbReference>
<dbReference type="PROSITE" id="PS50234">
    <property type="entry name" value="VWFA"/>
    <property type="match status" value="1"/>
</dbReference>
<dbReference type="RefSeq" id="WP_208556262.1">
    <property type="nucleotide sequence ID" value="NZ_JAGFPW010000005.1"/>
</dbReference>
<evidence type="ECO:0000259" key="1">
    <source>
        <dbReference type="PROSITE" id="PS50234"/>
    </source>
</evidence>
<dbReference type="Pfam" id="PF10138">
    <property type="entry name" value="vWA-TerF-like"/>
    <property type="match status" value="1"/>
</dbReference>
<protein>
    <submittedName>
        <fullName evidence="2">VWA domain-containing protein</fullName>
    </submittedName>
</protein>
<proteinExistence type="predicted"/>
<name>A0A8I1WFR8_BACIU</name>
<reference evidence="2" key="1">
    <citation type="submission" date="2021-03" db="EMBL/GenBank/DDBJ databases">
        <title>Isolation of Bacillus subtilis from fermented food sample.</title>
        <authorList>
            <person name="Lakshmanan V."/>
            <person name="Athira K."/>
            <person name="Rajagopal K."/>
        </authorList>
    </citation>
    <scope>NUCLEOTIDE SEQUENCE</scope>
    <source>
        <strain evidence="2">S1</strain>
    </source>
</reference>
<dbReference type="AlphaFoldDB" id="A0A8I1WFR8"/>
<gene>
    <name evidence="2" type="ORF">J5227_08270</name>
</gene>
<dbReference type="SUPFAM" id="SSF53300">
    <property type="entry name" value="vWA-like"/>
    <property type="match status" value="1"/>
</dbReference>
<dbReference type="SMART" id="SM00327">
    <property type="entry name" value="VWA"/>
    <property type="match status" value="1"/>
</dbReference>
<evidence type="ECO:0000313" key="2">
    <source>
        <dbReference type="EMBL" id="MBO3794303.1"/>
    </source>
</evidence>
<accession>A0A8I1WFR8</accession>
<dbReference type="InterPro" id="IPR019303">
    <property type="entry name" value="vWA_TerF_C"/>
</dbReference>
<dbReference type="Proteomes" id="UP000665181">
    <property type="component" value="Unassembled WGS sequence"/>
</dbReference>
<comment type="caution">
    <text evidence="2">The sequence shown here is derived from an EMBL/GenBank/DDBJ whole genome shotgun (WGS) entry which is preliminary data.</text>
</comment>
<dbReference type="Gene3D" id="3.40.50.410">
    <property type="entry name" value="von Willebrand factor, type A domain"/>
    <property type="match status" value="1"/>
</dbReference>
<evidence type="ECO:0000313" key="3">
    <source>
        <dbReference type="Proteomes" id="UP000665181"/>
    </source>
</evidence>
<feature type="domain" description="VWFA" evidence="1">
    <location>
        <begin position="26"/>
        <end position="214"/>
    </location>
</feature>
<dbReference type="InterPro" id="IPR036465">
    <property type="entry name" value="vWFA_dom_sf"/>
</dbReference>
<organism evidence="2 3">
    <name type="scientific">Bacillus subtilis</name>
    <dbReference type="NCBI Taxonomy" id="1423"/>
    <lineage>
        <taxon>Bacteria</taxon>
        <taxon>Bacillati</taxon>
        <taxon>Bacillota</taxon>
        <taxon>Bacilli</taxon>
        <taxon>Bacillales</taxon>
        <taxon>Bacillaceae</taxon>
        <taxon>Bacillus</taxon>
    </lineage>
</organism>
<sequence length="232" mass="26419">MGNLIDLTKKARIQLEKNQLTDVKAEIVFVVDTSYSMQHLYNNGTVQELVDRLLGIGMNMDVNGSIDVFSFSDRAREVGKADERNHTNYVKDNRIITNGGTKYAPVMKLILDKYGPAKKSFFNGLFGSKSKKQEIPTFVFFITDGDNDDKSEAEKLIKEASKQPIFWQFVGIGNTSFRFLQQLDTMSGRFLDNANFFQVDDISAITDDELYKRLLNEFPDWLQQAKNKGILS</sequence>